<evidence type="ECO:0000256" key="15">
    <source>
        <dbReference type="RuleBase" id="RU000617"/>
    </source>
</evidence>
<feature type="region of interest" description="Disordered" evidence="17">
    <location>
        <begin position="732"/>
        <end position="779"/>
    </location>
</feature>
<evidence type="ECO:0000313" key="20">
    <source>
        <dbReference type="EMBL" id="KRW98470.1"/>
    </source>
</evidence>
<dbReference type="PANTHER" id="PTHR45997">
    <property type="entry name" value="DNA LIGASE 4"/>
    <property type="match status" value="1"/>
</dbReference>
<dbReference type="InterPro" id="IPR000977">
    <property type="entry name" value="DNA_ligase_ATP-dep"/>
</dbReference>
<dbReference type="GO" id="GO:0005524">
    <property type="term" value="F:ATP binding"/>
    <property type="evidence" value="ECO:0007669"/>
    <property type="project" value="UniProtKB-KW"/>
</dbReference>
<keyword evidence="13" id="KW-0539">Nucleus</keyword>
<keyword evidence="11 15" id="KW-0233">DNA recombination</keyword>
<protein>
    <recommendedName>
        <fullName evidence="15">DNA ligase</fullName>
        <ecNumber evidence="15">6.5.1.1</ecNumber>
    </recommendedName>
</protein>
<evidence type="ECO:0000256" key="17">
    <source>
        <dbReference type="SAM" id="MobiDB-lite"/>
    </source>
</evidence>
<dbReference type="PROSITE" id="PS00697">
    <property type="entry name" value="DNA_LIGASE_A1"/>
    <property type="match status" value="1"/>
</dbReference>
<evidence type="ECO:0000256" key="14">
    <source>
        <dbReference type="ARBA" id="ARBA00034003"/>
    </source>
</evidence>
<dbReference type="InterPro" id="IPR036599">
    <property type="entry name" value="DNA_ligase_N_sf"/>
</dbReference>
<dbReference type="GO" id="GO:0006310">
    <property type="term" value="P:DNA recombination"/>
    <property type="evidence" value="ECO:0007669"/>
    <property type="project" value="UniProtKB-KW"/>
</dbReference>
<dbReference type="GO" id="GO:0003910">
    <property type="term" value="F:DNA ligase (ATP) activity"/>
    <property type="evidence" value="ECO:0007669"/>
    <property type="project" value="UniProtKB-EC"/>
</dbReference>
<evidence type="ECO:0000256" key="7">
    <source>
        <dbReference type="ARBA" id="ARBA00022741"/>
    </source>
</evidence>
<dbReference type="EC" id="6.5.1.1" evidence="15"/>
<gene>
    <name evidence="20" type="ORF">PPERSA_03301</name>
</gene>
<keyword evidence="6" id="KW-0677">Repeat</keyword>
<dbReference type="Pfam" id="PF04679">
    <property type="entry name" value="DNA_ligase_A_C"/>
    <property type="match status" value="1"/>
</dbReference>
<proteinExistence type="inferred from homology"/>
<keyword evidence="21" id="KW-1185">Reference proteome</keyword>
<organism evidence="20 21">
    <name type="scientific">Pseudocohnilembus persalinus</name>
    <name type="common">Ciliate</name>
    <dbReference type="NCBI Taxonomy" id="266149"/>
    <lineage>
        <taxon>Eukaryota</taxon>
        <taxon>Sar</taxon>
        <taxon>Alveolata</taxon>
        <taxon>Ciliophora</taxon>
        <taxon>Intramacronucleata</taxon>
        <taxon>Oligohymenophorea</taxon>
        <taxon>Scuticociliatia</taxon>
        <taxon>Philasterida</taxon>
        <taxon>Pseudocohnilembidae</taxon>
        <taxon>Pseudocohnilembus</taxon>
    </lineage>
</organism>
<dbReference type="Pfam" id="PF11411">
    <property type="entry name" value="DNA_ligase_IV"/>
    <property type="match status" value="1"/>
</dbReference>
<dbReference type="InterPro" id="IPR036420">
    <property type="entry name" value="BRCT_dom_sf"/>
</dbReference>
<evidence type="ECO:0000259" key="19">
    <source>
        <dbReference type="PROSITE" id="PS50172"/>
    </source>
</evidence>
<evidence type="ECO:0000256" key="5">
    <source>
        <dbReference type="ARBA" id="ARBA00022723"/>
    </source>
</evidence>
<keyword evidence="12 15" id="KW-0234">DNA repair</keyword>
<dbReference type="GO" id="GO:0006303">
    <property type="term" value="P:double-strand break repair via nonhomologous end joining"/>
    <property type="evidence" value="ECO:0007669"/>
    <property type="project" value="TreeGrafter"/>
</dbReference>
<keyword evidence="10" id="KW-0460">Magnesium</keyword>
<comment type="subcellular location">
    <subcellularLocation>
        <location evidence="2">Nucleus</location>
    </subcellularLocation>
</comment>
<dbReference type="NCBIfam" id="TIGR00574">
    <property type="entry name" value="dnl1"/>
    <property type="match status" value="1"/>
</dbReference>
<comment type="catalytic activity">
    <reaction evidence="14 15">
        <text>ATP + (deoxyribonucleotide)n-3'-hydroxyl + 5'-phospho-(deoxyribonucleotide)m = (deoxyribonucleotide)n+m + AMP + diphosphate.</text>
        <dbReference type="EC" id="6.5.1.1"/>
    </reaction>
</comment>
<dbReference type="PROSITE" id="PS50160">
    <property type="entry name" value="DNA_LIGASE_A3"/>
    <property type="match status" value="1"/>
</dbReference>
<dbReference type="CDD" id="cd07903">
    <property type="entry name" value="Adenylation_DNA_ligase_IV"/>
    <property type="match status" value="1"/>
</dbReference>
<dbReference type="CDD" id="cd07968">
    <property type="entry name" value="OBF_DNA_ligase_IV"/>
    <property type="match status" value="1"/>
</dbReference>
<dbReference type="GO" id="GO:0003677">
    <property type="term" value="F:DNA binding"/>
    <property type="evidence" value="ECO:0007669"/>
    <property type="project" value="InterPro"/>
</dbReference>
<dbReference type="InterPro" id="IPR012340">
    <property type="entry name" value="NA-bd_OB-fold"/>
</dbReference>
<dbReference type="SUPFAM" id="SSF56091">
    <property type="entry name" value="DNA ligase/mRNA capping enzyme, catalytic domain"/>
    <property type="match status" value="1"/>
</dbReference>
<dbReference type="OMA" id="EGIMIKH"/>
<dbReference type="InterPro" id="IPR029710">
    <property type="entry name" value="LIG4"/>
</dbReference>
<accession>A0A0V0Q8F2</accession>
<dbReference type="GO" id="GO:0046872">
    <property type="term" value="F:metal ion binding"/>
    <property type="evidence" value="ECO:0007669"/>
    <property type="project" value="UniProtKB-KW"/>
</dbReference>
<comment type="caution">
    <text evidence="20">The sequence shown here is derived from an EMBL/GenBank/DDBJ whole genome shotgun (WGS) entry which is preliminary data.</text>
</comment>
<evidence type="ECO:0000256" key="1">
    <source>
        <dbReference type="ARBA" id="ARBA00001946"/>
    </source>
</evidence>
<keyword evidence="9 15" id="KW-0067">ATP-binding</keyword>
<evidence type="ECO:0000259" key="18">
    <source>
        <dbReference type="PROSITE" id="PS50160"/>
    </source>
</evidence>
<dbReference type="GO" id="GO:0071897">
    <property type="term" value="P:DNA biosynthetic process"/>
    <property type="evidence" value="ECO:0007669"/>
    <property type="project" value="InterPro"/>
</dbReference>
<dbReference type="OrthoDB" id="206088at2759"/>
<evidence type="ECO:0000256" key="9">
    <source>
        <dbReference type="ARBA" id="ARBA00022840"/>
    </source>
</evidence>
<feature type="compositionally biased region" description="Acidic residues" evidence="17">
    <location>
        <begin position="743"/>
        <end position="755"/>
    </location>
</feature>
<dbReference type="Gene3D" id="2.40.50.140">
    <property type="entry name" value="Nucleic acid-binding proteins"/>
    <property type="match status" value="1"/>
</dbReference>
<dbReference type="EMBL" id="LDAU01000243">
    <property type="protein sequence ID" value="KRW98470.1"/>
    <property type="molecule type" value="Genomic_DNA"/>
</dbReference>
<comment type="cofactor">
    <cofactor evidence="1">
        <name>Mg(2+)</name>
        <dbReference type="ChEBI" id="CHEBI:18420"/>
    </cofactor>
</comment>
<dbReference type="SUPFAM" id="SSF50249">
    <property type="entry name" value="Nucleic acid-binding proteins"/>
    <property type="match status" value="1"/>
</dbReference>
<evidence type="ECO:0000256" key="10">
    <source>
        <dbReference type="ARBA" id="ARBA00022842"/>
    </source>
</evidence>
<dbReference type="InterPro" id="IPR001357">
    <property type="entry name" value="BRCT_dom"/>
</dbReference>
<feature type="domain" description="BRCT" evidence="19">
    <location>
        <begin position="794"/>
        <end position="885"/>
    </location>
</feature>
<feature type="domain" description="ATP-dependent DNA ligase family profile" evidence="18">
    <location>
        <begin position="455"/>
        <end position="606"/>
    </location>
</feature>
<dbReference type="PANTHER" id="PTHR45997:SF1">
    <property type="entry name" value="DNA LIGASE 4"/>
    <property type="match status" value="1"/>
</dbReference>
<keyword evidence="7 15" id="KW-0547">Nucleotide-binding</keyword>
<evidence type="ECO:0000256" key="11">
    <source>
        <dbReference type="ARBA" id="ARBA00023172"/>
    </source>
</evidence>
<dbReference type="SUPFAM" id="SSF117018">
    <property type="entry name" value="ATP-dependent DNA ligase DNA-binding domain"/>
    <property type="match status" value="1"/>
</dbReference>
<evidence type="ECO:0000256" key="4">
    <source>
        <dbReference type="ARBA" id="ARBA00022598"/>
    </source>
</evidence>
<dbReference type="InterPro" id="IPR016059">
    <property type="entry name" value="DNA_ligase_ATP-dep_CS"/>
</dbReference>
<evidence type="ECO:0000256" key="6">
    <source>
        <dbReference type="ARBA" id="ARBA00022737"/>
    </source>
</evidence>
<dbReference type="InParanoid" id="A0A0V0Q8F2"/>
<evidence type="ECO:0000256" key="8">
    <source>
        <dbReference type="ARBA" id="ARBA00022763"/>
    </source>
</evidence>
<dbReference type="InterPro" id="IPR021536">
    <property type="entry name" value="DNA_ligase_IV_dom"/>
</dbReference>
<dbReference type="InterPro" id="IPR012310">
    <property type="entry name" value="DNA_ligase_ATP-dep_cent"/>
</dbReference>
<sequence length="1101" mass="130028">MDYSFSNDNEEDKYIENYKKQQQLKKQNHLNSNQMKIESNIQNNIETNDLDDKNSKKLMDFDLVDQEDQDVNDEKQQPLLIQRYEIKAQNDDKNIKHDYIIKQNISEGVDIKTKDIYKKINQNSFNLHFEDLTFFFERIAQTKSSKKSKHTKKFFEEYLFKSRRDIFYAHSILRLIMPNIDRERGNYNIKEKVLGDLISDALSLGQDIKNKLRHYKNTSYHNHDSPTGDFGEVVYYNLKNFCQINKKQLTVMQLNEYLDQLVVVGDKQKQTDVMRLIIRQATAQQVKWICRIILKDLKIGISFEKMLNFYHPDALEYYNSSSSLLEVCKEFVDINHKLKNVLRLFHPVKPMLANKRQMQQLFNILEGRKILVETKFDGERIQCHFNKEKIMFFSRNSNDYTYVYGNKMANVIKQNIIKTEAAILDGEMIVIDQENNVPIQFGMNKTVAINQDNNNQQSHLKLCYKVFDILYIKGVSGEELITMNEISLVQRKQILRNIITEVPNSIEIVEGIECNDFDDVQKEFREAISKNQEGIILKQHDSFYVPNSRSDAWIKMKGDYFQGLTDTLDLIILGGYFGNQSYRTMTNNLQQDWTDNLTHFLLGIAQKTDKSNPQKYIYLPICKVGTGYTQAQLQDLRNGIRNNWISTHGVNFQKSIPKFVYQNWNPSLQDRPDAFIKNPADSKILEIKAAEIIKSHSWPANFTLRFPRVEKIRYDKDWHECMDTEELKNITSNAEKKRKNSDSGDEDEEKIDNDDNILKDQQKGRKKGPGARKGQKTNDVIEWFKDTDTSGIQPISNLFENNLFCIINLSKNGKYSKQFLEQNIVRYGGQKTQNESPYVNYYIAENYDFKVNTIVNKYDPIVVFPHYIIECITKNKIISLAPRYLLYSNHSVTSQNYQKYDQYGDSYIDQLDTNQLKDTLNQINLSQDDIDKVNYQLQDLKKSVQQQIDEIKYKNKYVYCLYDPENKYLQQQEFKYLRVLVNRNKDLCLITELKQHMNAIISIEYNNEEIKKIQEFLKYNYEIEIVSVQDVIQNLQQKQKNIEMVSDDEIQQINYEQHQCNQQEFQEEIKTDEFKNTKYINQLDYIKIESDSNSNDFGQNY</sequence>
<keyword evidence="8 15" id="KW-0227">DNA damage</keyword>
<dbReference type="Pfam" id="PF01068">
    <property type="entry name" value="DNA_ligase_A_M"/>
    <property type="match status" value="1"/>
</dbReference>
<dbReference type="InterPro" id="IPR012308">
    <property type="entry name" value="DNA_ligase_ATP-dep_N"/>
</dbReference>
<dbReference type="Gene3D" id="3.40.50.10190">
    <property type="entry name" value="BRCT domain"/>
    <property type="match status" value="1"/>
</dbReference>
<dbReference type="PROSITE" id="PS50172">
    <property type="entry name" value="BRCT"/>
    <property type="match status" value="1"/>
</dbReference>
<dbReference type="GO" id="GO:0032807">
    <property type="term" value="C:DNA ligase IV complex"/>
    <property type="evidence" value="ECO:0007669"/>
    <property type="project" value="TreeGrafter"/>
</dbReference>
<evidence type="ECO:0000256" key="2">
    <source>
        <dbReference type="ARBA" id="ARBA00004123"/>
    </source>
</evidence>
<keyword evidence="4 15" id="KW-0436">Ligase</keyword>
<feature type="compositionally biased region" description="Basic residues" evidence="17">
    <location>
        <begin position="764"/>
        <end position="775"/>
    </location>
</feature>
<evidence type="ECO:0000256" key="12">
    <source>
        <dbReference type="ARBA" id="ARBA00023204"/>
    </source>
</evidence>
<dbReference type="Gene3D" id="1.10.3260.10">
    <property type="entry name" value="DNA ligase, ATP-dependent, N-terminal domain"/>
    <property type="match status" value="1"/>
</dbReference>
<evidence type="ECO:0000313" key="21">
    <source>
        <dbReference type="Proteomes" id="UP000054937"/>
    </source>
</evidence>
<name>A0A0V0Q8F2_PSEPJ</name>
<dbReference type="Proteomes" id="UP000054937">
    <property type="component" value="Unassembled WGS sequence"/>
</dbReference>
<evidence type="ECO:0000256" key="3">
    <source>
        <dbReference type="ARBA" id="ARBA00007572"/>
    </source>
</evidence>
<evidence type="ECO:0000256" key="13">
    <source>
        <dbReference type="ARBA" id="ARBA00023242"/>
    </source>
</evidence>
<comment type="similarity">
    <text evidence="3 16">Belongs to the ATP-dependent DNA ligase family.</text>
</comment>
<dbReference type="InterPro" id="IPR012309">
    <property type="entry name" value="DNA_ligase_ATP-dep_C"/>
</dbReference>
<evidence type="ECO:0000256" key="16">
    <source>
        <dbReference type="RuleBase" id="RU004196"/>
    </source>
</evidence>
<dbReference type="AlphaFoldDB" id="A0A0V0Q8F2"/>
<dbReference type="GO" id="GO:0006297">
    <property type="term" value="P:nucleotide-excision repair, DNA gap filling"/>
    <property type="evidence" value="ECO:0007669"/>
    <property type="project" value="TreeGrafter"/>
</dbReference>
<dbReference type="SUPFAM" id="SSF52113">
    <property type="entry name" value="BRCT domain"/>
    <property type="match status" value="1"/>
</dbReference>
<reference evidence="20 21" key="1">
    <citation type="journal article" date="2015" name="Sci. Rep.">
        <title>Genome of the facultative scuticociliatosis pathogen Pseudocohnilembus persalinus provides insight into its virulence through horizontal gene transfer.</title>
        <authorList>
            <person name="Xiong J."/>
            <person name="Wang G."/>
            <person name="Cheng J."/>
            <person name="Tian M."/>
            <person name="Pan X."/>
            <person name="Warren A."/>
            <person name="Jiang C."/>
            <person name="Yuan D."/>
            <person name="Miao W."/>
        </authorList>
    </citation>
    <scope>NUCLEOTIDE SEQUENCE [LARGE SCALE GENOMIC DNA]</scope>
    <source>
        <strain evidence="20">36N120E</strain>
    </source>
</reference>
<dbReference type="Gene3D" id="3.30.470.30">
    <property type="entry name" value="DNA ligase/mRNA capping enzyme"/>
    <property type="match status" value="1"/>
</dbReference>
<keyword evidence="5" id="KW-0479">Metal-binding</keyword>
<dbReference type="Pfam" id="PF04675">
    <property type="entry name" value="DNA_ligase_A_N"/>
    <property type="match status" value="1"/>
</dbReference>
<dbReference type="InterPro" id="IPR044125">
    <property type="entry name" value="Adenylation_DNA_ligase_IV"/>
</dbReference>